<protein>
    <submittedName>
        <fullName evidence="3">Uncharacterized protein</fullName>
    </submittedName>
</protein>
<keyword evidence="2" id="KW-1133">Transmembrane helix</keyword>
<comment type="caution">
    <text evidence="3">The sequence shown here is derived from an EMBL/GenBank/DDBJ whole genome shotgun (WGS) entry which is preliminary data.</text>
</comment>
<evidence type="ECO:0000256" key="2">
    <source>
        <dbReference type="SAM" id="Phobius"/>
    </source>
</evidence>
<dbReference type="AlphaFoldDB" id="A0ABD1PN57"/>
<proteinExistence type="predicted"/>
<organism evidence="3 4">
    <name type="scientific">Abeliophyllum distichum</name>
    <dbReference type="NCBI Taxonomy" id="126358"/>
    <lineage>
        <taxon>Eukaryota</taxon>
        <taxon>Viridiplantae</taxon>
        <taxon>Streptophyta</taxon>
        <taxon>Embryophyta</taxon>
        <taxon>Tracheophyta</taxon>
        <taxon>Spermatophyta</taxon>
        <taxon>Magnoliopsida</taxon>
        <taxon>eudicotyledons</taxon>
        <taxon>Gunneridae</taxon>
        <taxon>Pentapetalae</taxon>
        <taxon>asterids</taxon>
        <taxon>lamiids</taxon>
        <taxon>Lamiales</taxon>
        <taxon>Oleaceae</taxon>
        <taxon>Forsythieae</taxon>
        <taxon>Abeliophyllum</taxon>
    </lineage>
</organism>
<dbReference type="EMBL" id="JBFOLK010000013">
    <property type="protein sequence ID" value="KAL2465059.1"/>
    <property type="molecule type" value="Genomic_DNA"/>
</dbReference>
<dbReference type="PANTHER" id="PTHR35719">
    <property type="entry name" value="OS01G0680600 PROTEIN"/>
    <property type="match status" value="1"/>
</dbReference>
<feature type="transmembrane region" description="Helical" evidence="2">
    <location>
        <begin position="116"/>
        <end position="133"/>
    </location>
</feature>
<evidence type="ECO:0000313" key="4">
    <source>
        <dbReference type="Proteomes" id="UP001604336"/>
    </source>
</evidence>
<dbReference type="Proteomes" id="UP001604336">
    <property type="component" value="Unassembled WGS sequence"/>
</dbReference>
<keyword evidence="2" id="KW-0812">Transmembrane</keyword>
<dbReference type="PANTHER" id="PTHR35719:SF5">
    <property type="entry name" value="T6K12.7 PROTEIN"/>
    <property type="match status" value="1"/>
</dbReference>
<evidence type="ECO:0000313" key="3">
    <source>
        <dbReference type="EMBL" id="KAL2465059.1"/>
    </source>
</evidence>
<reference evidence="4" key="1">
    <citation type="submission" date="2024-07" db="EMBL/GenBank/DDBJ databases">
        <title>Two chromosome-level genome assemblies of Korean endemic species Abeliophyllum distichum and Forsythia ovata (Oleaceae).</title>
        <authorList>
            <person name="Jang H."/>
        </authorList>
    </citation>
    <scope>NUCLEOTIDE SEQUENCE [LARGE SCALE GENOMIC DNA]</scope>
</reference>
<evidence type="ECO:0000256" key="1">
    <source>
        <dbReference type="SAM" id="MobiDB-lite"/>
    </source>
</evidence>
<gene>
    <name evidence="3" type="ORF">Adt_40910</name>
</gene>
<accession>A0ABD1PN57</accession>
<name>A0ABD1PN57_9LAMI</name>
<keyword evidence="4" id="KW-1185">Reference proteome</keyword>
<keyword evidence="2" id="KW-0472">Membrane</keyword>
<sequence>MATQVFQFFRPFTISYRVYHHGLENNNNRTANRRGFAGGRTGGSNWDWERTVKPNQRSRFGNEYVTDDYDDDEEFGFRNAAKQRIWWSEEFYGEEEEDEGSGILEGSIGFNWILKVFRAFGWILPAIFISLLLGTGPNAIIMALALPLAQSAVSLVAGTLWGRSGDTSRPKSKGKKWTYTGATSNTRVGKEKGKNPQTRKKEAGDYRSWAAANNVSAKSGKGNRRNFGGWDDLDVQTRVDKVPNTAPVVKANEPRVQDKVKMSRRTKRGWKQEALFIVQFSPAQHIKHVLAVFLRSSCTIIGLEACWVLAFYGLFGVTRAGFSCREAWTSPLTSLGRPRDL</sequence>
<feature type="region of interest" description="Disordered" evidence="1">
    <location>
        <begin position="164"/>
        <end position="205"/>
    </location>
</feature>
<feature type="compositionally biased region" description="Basic and acidic residues" evidence="1">
    <location>
        <begin position="188"/>
        <end position="205"/>
    </location>
</feature>